<reference evidence="1" key="2">
    <citation type="submission" date="2015-03" db="EMBL/GenBank/DDBJ databases">
        <title>Genome sequence of Pseudoalteromonas citrea.</title>
        <authorList>
            <person name="Xie B.-B."/>
            <person name="Rong J.-C."/>
            <person name="Qin Q.-L."/>
            <person name="Zhang Y.-Z."/>
        </authorList>
    </citation>
    <scope>NUCLEOTIDE SEQUENCE</scope>
    <source>
        <strain evidence="1">DSM 8771</strain>
    </source>
</reference>
<organism evidence="1 2">
    <name type="scientific">Pseudoalteromonas citrea</name>
    <dbReference type="NCBI Taxonomy" id="43655"/>
    <lineage>
        <taxon>Bacteria</taxon>
        <taxon>Pseudomonadati</taxon>
        <taxon>Pseudomonadota</taxon>
        <taxon>Gammaproteobacteria</taxon>
        <taxon>Alteromonadales</taxon>
        <taxon>Pseudoalteromonadaceae</taxon>
        <taxon>Pseudoalteromonas</taxon>
    </lineage>
</organism>
<dbReference type="Pfam" id="PF01501">
    <property type="entry name" value="Glyco_transf_8"/>
    <property type="match status" value="1"/>
</dbReference>
<comment type="caution">
    <text evidence="1">The sequence shown here is derived from an EMBL/GenBank/DDBJ whole genome shotgun (WGS) entry which is preliminary data.</text>
</comment>
<protein>
    <recommendedName>
        <fullName evidence="3">Glycosyl transferase</fullName>
    </recommendedName>
</protein>
<accession>A0AAD4AFW7</accession>
<evidence type="ECO:0000313" key="2">
    <source>
        <dbReference type="Proteomes" id="UP000016487"/>
    </source>
</evidence>
<dbReference type="InterPro" id="IPR002495">
    <property type="entry name" value="Glyco_trans_8"/>
</dbReference>
<gene>
    <name evidence="1" type="ORF">PCIT_a4415</name>
</gene>
<dbReference type="AlphaFoldDB" id="A0AAD4AFW7"/>
<reference evidence="1" key="1">
    <citation type="journal article" date="2012" name="J. Bacteriol.">
        <title>Genome sequences of type strains of seven species of the marine bacterium Pseudoalteromonas.</title>
        <authorList>
            <person name="Xie B.B."/>
            <person name="Shu Y.L."/>
            <person name="Qin Q.L."/>
            <person name="Rong J.C."/>
            <person name="Zhang X.Y."/>
            <person name="Chen X.L."/>
            <person name="Shi M."/>
            <person name="He H.L."/>
            <person name="Zhou B.C."/>
            <person name="Zhang Y.Z."/>
        </authorList>
    </citation>
    <scope>NUCLEOTIDE SEQUENCE</scope>
    <source>
        <strain evidence="1">DSM 8771</strain>
    </source>
</reference>
<dbReference type="Proteomes" id="UP000016487">
    <property type="component" value="Unassembled WGS sequence"/>
</dbReference>
<dbReference type="SUPFAM" id="SSF53448">
    <property type="entry name" value="Nucleotide-diphospho-sugar transferases"/>
    <property type="match status" value="1"/>
</dbReference>
<evidence type="ECO:0008006" key="3">
    <source>
        <dbReference type="Google" id="ProtNLM"/>
    </source>
</evidence>
<dbReference type="InterPro" id="IPR029044">
    <property type="entry name" value="Nucleotide-diphossugar_trans"/>
</dbReference>
<name>A0AAD4AFW7_9GAMM</name>
<proteinExistence type="predicted"/>
<dbReference type="EMBL" id="AHBZ03000025">
    <property type="protein sequence ID" value="KAF7767514.1"/>
    <property type="molecule type" value="Genomic_DNA"/>
</dbReference>
<evidence type="ECO:0000313" key="1">
    <source>
        <dbReference type="EMBL" id="KAF7767514.1"/>
    </source>
</evidence>
<sequence>MRKAIFTLAIGDNPMYQAAIASFQHYANKVGADLIVSNQITYQVKIDNPKFHASPAWAEKLSIGSLLQTYERVLYLDADVLIHPLAENIFDIYTDLEVVYMLNEGRNCHRSDERKSVEDYLGKANWPTIEGKPVYYNAGVILISKACELFSHIHIGDLQKLCNKIRFYEQTCFNYTLHKYDIKHEELSIRFNRMDMFGQEGYLDADFIHYAGKGYARNSRRRDVQFLKDFAALYQNILPKDHMDALKAQAWHDYLAVVCKKYPLPNWLIKQCSNWFVPH</sequence>
<dbReference type="RefSeq" id="WP_010366986.1">
    <property type="nucleotide sequence ID" value="NZ_AHBZ03000025.1"/>
</dbReference>
<dbReference type="GO" id="GO:0016757">
    <property type="term" value="F:glycosyltransferase activity"/>
    <property type="evidence" value="ECO:0007669"/>
    <property type="project" value="InterPro"/>
</dbReference>
<dbReference type="Gene3D" id="3.90.550.10">
    <property type="entry name" value="Spore Coat Polysaccharide Biosynthesis Protein SpsA, Chain A"/>
    <property type="match status" value="1"/>
</dbReference>